<keyword evidence="3" id="KW-1185">Reference proteome</keyword>
<dbReference type="Gene3D" id="2.40.128.110">
    <property type="entry name" value="Lipid/polyisoprenoid-binding, YceI-like"/>
    <property type="match status" value="1"/>
</dbReference>
<evidence type="ECO:0000313" key="2">
    <source>
        <dbReference type="EMBL" id="QMW03110.1"/>
    </source>
</evidence>
<dbReference type="EMBL" id="CP059732">
    <property type="protein sequence ID" value="QMW03110.1"/>
    <property type="molecule type" value="Genomic_DNA"/>
</dbReference>
<feature type="domain" description="Lipid/polyisoprenoid-binding YceI-like" evidence="1">
    <location>
        <begin position="44"/>
        <end position="219"/>
    </location>
</feature>
<accession>A0A7G5GW68</accession>
<reference evidence="2 3" key="1">
    <citation type="submission" date="2020-07" db="EMBL/GenBank/DDBJ databases">
        <title>Spirosoma foliorum sp. nov., isolated from the leaves on the Nejang mountain Korea, Republic of.</title>
        <authorList>
            <person name="Ho H."/>
            <person name="Lee Y.-J."/>
            <person name="Nurcahyanto D.-A."/>
            <person name="Kim S.-G."/>
        </authorList>
    </citation>
    <scope>NUCLEOTIDE SEQUENCE [LARGE SCALE GENOMIC DNA]</scope>
    <source>
        <strain evidence="2 3">PL0136</strain>
    </source>
</reference>
<gene>
    <name evidence="2" type="ORF">H3H32_35420</name>
</gene>
<organism evidence="2 3">
    <name type="scientific">Spirosoma foliorum</name>
    <dbReference type="NCBI Taxonomy" id="2710596"/>
    <lineage>
        <taxon>Bacteria</taxon>
        <taxon>Pseudomonadati</taxon>
        <taxon>Bacteroidota</taxon>
        <taxon>Cytophagia</taxon>
        <taxon>Cytophagales</taxon>
        <taxon>Cytophagaceae</taxon>
        <taxon>Spirosoma</taxon>
    </lineage>
</organism>
<evidence type="ECO:0000259" key="1">
    <source>
        <dbReference type="SMART" id="SM00867"/>
    </source>
</evidence>
<sequence length="223" mass="24168">MQNSLLISATLIPLFLTGSLLLDNHTTEVPPKSAIQHTLAKATTYTVDPAQSTISWNSKKVTGEHNGLVKIAKGQFLVDGTKLTGGTFVADMTTMRDIDKGEANPFNERLVNHLRSDDFFAVEKFPTSTFKITSVKPIDGAKAGEPNYTINGELTIKNTTKPQTFPATVTLTGNVAQATAKLTVNRIDYDIKYRAAIIGTAADKIIDDTFLLDLKLVATKSPL</sequence>
<dbReference type="SUPFAM" id="SSF101874">
    <property type="entry name" value="YceI-like"/>
    <property type="match status" value="1"/>
</dbReference>
<dbReference type="PANTHER" id="PTHR34406">
    <property type="entry name" value="PROTEIN YCEI"/>
    <property type="match status" value="1"/>
</dbReference>
<name>A0A7G5GW68_9BACT</name>
<proteinExistence type="predicted"/>
<protein>
    <submittedName>
        <fullName evidence="2">YceI family protein</fullName>
    </submittedName>
</protein>
<dbReference type="InterPro" id="IPR036761">
    <property type="entry name" value="TTHA0802/YceI-like_sf"/>
</dbReference>
<dbReference type="SMART" id="SM00867">
    <property type="entry name" value="YceI"/>
    <property type="match status" value="1"/>
</dbReference>
<dbReference type="AlphaFoldDB" id="A0A7G5GW68"/>
<dbReference type="PANTHER" id="PTHR34406:SF1">
    <property type="entry name" value="PROTEIN YCEI"/>
    <property type="match status" value="1"/>
</dbReference>
<evidence type="ECO:0000313" key="3">
    <source>
        <dbReference type="Proteomes" id="UP000515369"/>
    </source>
</evidence>
<dbReference type="RefSeq" id="WP_182460397.1">
    <property type="nucleotide sequence ID" value="NZ_CP059732.1"/>
</dbReference>
<dbReference type="InterPro" id="IPR007372">
    <property type="entry name" value="Lipid/polyisoprenoid-bd_YceI"/>
</dbReference>
<dbReference type="KEGG" id="sfol:H3H32_35420"/>
<dbReference type="Pfam" id="PF04264">
    <property type="entry name" value="YceI"/>
    <property type="match status" value="1"/>
</dbReference>
<dbReference type="Proteomes" id="UP000515369">
    <property type="component" value="Chromosome"/>
</dbReference>